<reference evidence="2 3" key="1">
    <citation type="submission" date="2022-07" db="EMBL/GenBank/DDBJ databases">
        <authorList>
            <person name="Li W.-J."/>
            <person name="Deng Q.-Q."/>
        </authorList>
    </citation>
    <scope>NUCLEOTIDE SEQUENCE [LARGE SCALE GENOMIC DNA]</scope>
    <source>
        <strain evidence="2 3">SYSU M60028</strain>
    </source>
</reference>
<keyword evidence="2" id="KW-0067">ATP-binding</keyword>
<dbReference type="Pfam" id="PF13589">
    <property type="entry name" value="HATPase_c_3"/>
    <property type="match status" value="1"/>
</dbReference>
<sequence>MTNESIVSVPDPARTMEGLRDTGYEFDTAVADLVDNSIAAHATVLDIRLTADIRGDIRLSIADNGDGMNRDGLILAMQYGSPKRSDPASLGKFGLGLKTASTAYCRRLSVVSRNSGDAPALMATWDLDHVATRREWELLFTDEPDDEALEHLDAVASGHSGTVVIWTKVDRLMNYKDAASGHARRGLEKKKNALIEHLAMVYQRFLDAKDKRAPNVSIRVNGAEVKAWDPFQVGYSELLAGDTVKVEGSSAEFIVSAYLLPRPEEFPNEEAAKAARIATTRQGIYVYRQDRLIHDADWLGMFQIEPHFNLLRVEFSFTHELDEFFHLDIKKSQIILDDELWAWLKDQFLPAPRREANRRYREGEKKEIGKASKGAHDASNRTIGTKEAEVGGAEVNVNDPNTGSVTVINPRGKFTLKLPVGSANRPGEVFIQPASGIRDGMLFEPCIIEQHKAVRVNTEHDYYRKVYVPNLKNGVTIQGMDSLLWALAVAELSATTDKTEENFADMRFEVSRILRKLVEGLPEPDLGTDSDAA</sequence>
<proteinExistence type="predicted"/>
<evidence type="ECO:0000313" key="2">
    <source>
        <dbReference type="EMBL" id="MCP8939917.1"/>
    </source>
</evidence>
<dbReference type="GO" id="GO:0005524">
    <property type="term" value="F:ATP binding"/>
    <property type="evidence" value="ECO:0007669"/>
    <property type="project" value="UniProtKB-KW"/>
</dbReference>
<dbReference type="InterPro" id="IPR036890">
    <property type="entry name" value="HATPase_C_sf"/>
</dbReference>
<dbReference type="RefSeq" id="WP_254744046.1">
    <property type="nucleotide sequence ID" value="NZ_JANCLU010000015.1"/>
</dbReference>
<dbReference type="Proteomes" id="UP001205890">
    <property type="component" value="Unassembled WGS sequence"/>
</dbReference>
<keyword evidence="2" id="KW-0547">Nucleotide-binding</keyword>
<feature type="region of interest" description="Disordered" evidence="1">
    <location>
        <begin position="360"/>
        <end position="379"/>
    </location>
</feature>
<dbReference type="Gene3D" id="3.30.565.10">
    <property type="entry name" value="Histidine kinase-like ATPase, C-terminal domain"/>
    <property type="match status" value="1"/>
</dbReference>
<dbReference type="SUPFAM" id="SSF55874">
    <property type="entry name" value="ATPase domain of HSP90 chaperone/DNA topoisomerase II/histidine kinase"/>
    <property type="match status" value="1"/>
</dbReference>
<dbReference type="EMBL" id="JANCLU010000015">
    <property type="protein sequence ID" value="MCP8939917.1"/>
    <property type="molecule type" value="Genomic_DNA"/>
</dbReference>
<keyword evidence="3" id="KW-1185">Reference proteome</keyword>
<gene>
    <name evidence="2" type="ORF">NK718_15430</name>
</gene>
<accession>A0ABT1LEI8</accession>
<protein>
    <submittedName>
        <fullName evidence="2">ATP-binding protein</fullName>
    </submittedName>
</protein>
<comment type="caution">
    <text evidence="2">The sequence shown here is derived from an EMBL/GenBank/DDBJ whole genome shotgun (WGS) entry which is preliminary data.</text>
</comment>
<name>A0ABT1LEI8_9HYPH</name>
<evidence type="ECO:0000313" key="3">
    <source>
        <dbReference type="Proteomes" id="UP001205890"/>
    </source>
</evidence>
<evidence type="ECO:0000256" key="1">
    <source>
        <dbReference type="SAM" id="MobiDB-lite"/>
    </source>
</evidence>
<organism evidence="2 3">
    <name type="scientific">Alsobacter ponti</name>
    <dbReference type="NCBI Taxonomy" id="2962936"/>
    <lineage>
        <taxon>Bacteria</taxon>
        <taxon>Pseudomonadati</taxon>
        <taxon>Pseudomonadota</taxon>
        <taxon>Alphaproteobacteria</taxon>
        <taxon>Hyphomicrobiales</taxon>
        <taxon>Alsobacteraceae</taxon>
        <taxon>Alsobacter</taxon>
    </lineage>
</organism>